<evidence type="ECO:0000256" key="9">
    <source>
        <dbReference type="NCBIfam" id="TIGR00751"/>
    </source>
</evidence>
<dbReference type="EC" id="2.5.1.74" evidence="8 9"/>
<dbReference type="EMBL" id="JAUHQA010000001">
    <property type="protein sequence ID" value="MDN4480750.1"/>
    <property type="molecule type" value="Genomic_DNA"/>
</dbReference>
<evidence type="ECO:0000256" key="1">
    <source>
        <dbReference type="ARBA" id="ARBA00004141"/>
    </source>
</evidence>
<dbReference type="HAMAP" id="MF_01937">
    <property type="entry name" value="MenA_1"/>
    <property type="match status" value="1"/>
</dbReference>
<evidence type="ECO:0000256" key="2">
    <source>
        <dbReference type="ARBA" id="ARBA00022428"/>
    </source>
</evidence>
<dbReference type="Proteomes" id="UP001172708">
    <property type="component" value="Unassembled WGS sequence"/>
</dbReference>
<keyword evidence="3 8" id="KW-1003">Cell membrane</keyword>
<protein>
    <recommendedName>
        <fullName evidence="8 9">1,4-dihydroxy-2-naphthoate octaprenyltransferase</fullName>
        <shortName evidence="8">DHNA-octaprenyltransferase</shortName>
        <ecNumber evidence="8 9">2.5.1.74</ecNumber>
    </recommendedName>
</protein>
<comment type="catalytic activity">
    <reaction evidence="8">
        <text>an all-trans-polyprenyl diphosphate + 1,4-dihydroxy-2-naphthoate + H(+) = a 2-demethylmenaquinol + CO2 + diphosphate</text>
        <dbReference type="Rhea" id="RHEA:26478"/>
        <dbReference type="Rhea" id="RHEA-COMP:9563"/>
        <dbReference type="Rhea" id="RHEA-COMP:9564"/>
        <dbReference type="ChEBI" id="CHEBI:11173"/>
        <dbReference type="ChEBI" id="CHEBI:15378"/>
        <dbReference type="ChEBI" id="CHEBI:16526"/>
        <dbReference type="ChEBI" id="CHEBI:33019"/>
        <dbReference type="ChEBI" id="CHEBI:55437"/>
        <dbReference type="ChEBI" id="CHEBI:58914"/>
        <dbReference type="EC" id="2.5.1.74"/>
    </reaction>
</comment>
<feature type="transmembrane region" description="Helical" evidence="8">
    <location>
        <begin position="139"/>
        <end position="161"/>
    </location>
</feature>
<dbReference type="GO" id="GO:0046428">
    <property type="term" value="F:1,4-dihydroxy-2-naphthoate polyprenyltransferase activity"/>
    <property type="evidence" value="ECO:0007669"/>
    <property type="project" value="UniProtKB-EC"/>
</dbReference>
<comment type="pathway">
    <text evidence="8">Quinol/quinone metabolism; menaquinone biosynthesis; menaquinol from 1,4-dihydroxy-2-naphthoate: step 1/2.</text>
</comment>
<name>A0ABT8GH44_9MICO</name>
<dbReference type="NCBIfam" id="TIGR00751">
    <property type="entry name" value="menA"/>
    <property type="match status" value="1"/>
</dbReference>
<evidence type="ECO:0000256" key="7">
    <source>
        <dbReference type="ARBA" id="ARBA00023136"/>
    </source>
</evidence>
<keyword evidence="4 8" id="KW-0808">Transferase</keyword>
<feature type="transmembrane region" description="Helical" evidence="8">
    <location>
        <begin position="272"/>
        <end position="296"/>
    </location>
</feature>
<gene>
    <name evidence="8" type="primary">menA</name>
    <name evidence="10" type="ORF">QQX02_07435</name>
</gene>
<keyword evidence="5 8" id="KW-0812">Transmembrane</keyword>
<reference evidence="10" key="1">
    <citation type="submission" date="2023-06" db="EMBL/GenBank/DDBJ databases">
        <title>Egi l300058.</title>
        <authorList>
            <person name="Gao L."/>
            <person name="Fang B.-Z."/>
            <person name="Li W.-J."/>
        </authorList>
    </citation>
    <scope>NUCLEOTIDE SEQUENCE</scope>
    <source>
        <strain evidence="10">EGI L300058</strain>
    </source>
</reference>
<accession>A0ABT8GH44</accession>
<dbReference type="NCBIfam" id="NF004751">
    <property type="entry name" value="PRK06080.1-3"/>
    <property type="match status" value="1"/>
</dbReference>
<keyword evidence="6 8" id="KW-1133">Transmembrane helix</keyword>
<proteinExistence type="inferred from homology"/>
<feature type="transmembrane region" description="Helical" evidence="8">
    <location>
        <begin position="167"/>
        <end position="188"/>
    </location>
</feature>
<dbReference type="RefSeq" id="WP_301142211.1">
    <property type="nucleotide sequence ID" value="NZ_JAUHQA010000001.1"/>
</dbReference>
<dbReference type="Pfam" id="PF01040">
    <property type="entry name" value="UbiA"/>
    <property type="match status" value="1"/>
</dbReference>
<evidence type="ECO:0000313" key="10">
    <source>
        <dbReference type="EMBL" id="MDN4480750.1"/>
    </source>
</evidence>
<evidence type="ECO:0000256" key="8">
    <source>
        <dbReference type="HAMAP-Rule" id="MF_01937"/>
    </source>
</evidence>
<comment type="subcellular location">
    <subcellularLocation>
        <location evidence="8">Cell membrane</location>
        <topology evidence="8">Multi-pass membrane protein</topology>
    </subcellularLocation>
    <subcellularLocation>
        <location evidence="1">Membrane</location>
        <topology evidence="1">Multi-pass membrane protein</topology>
    </subcellularLocation>
</comment>
<feature type="transmembrane region" description="Helical" evidence="8">
    <location>
        <begin position="241"/>
        <end position="260"/>
    </location>
</feature>
<feature type="transmembrane region" description="Helical" evidence="8">
    <location>
        <begin position="94"/>
        <end position="127"/>
    </location>
</feature>
<sequence length="297" mass="30488">MTTAADWVAGARPRTLWTAVSPVAVGSASAGAMGMFAIDTALLALVVALGLQVGSNYANDYSDGIRGTDVDRIGPDRLVATGKATPTAVKGAAFVSFAVAALAGIFVVFLAGALWLLLLGLFAIIAAWTYTGTDRPYGYAGWGEVAVFAFFGPVAVLGTMYVQAGDITWWAIAASVGVGLYAVALLMVNNIRDLDTDAAAGKRTLAVKIGSHRARQVFAAVVLLPVLCAVVVAFVHPWALLATVVALPSLYFAIAMRIDGAVREQVGMPSGGLKVIFAGLSAVGLVYGLALALGIAL</sequence>
<keyword evidence="2 8" id="KW-0474">Menaquinone biosynthesis</keyword>
<dbReference type="Gene3D" id="1.10.357.140">
    <property type="entry name" value="UbiA prenyltransferase"/>
    <property type="match status" value="1"/>
</dbReference>
<organism evidence="10 11">
    <name type="scientific">Demequina muriae</name>
    <dbReference type="NCBI Taxonomy" id="3051664"/>
    <lineage>
        <taxon>Bacteria</taxon>
        <taxon>Bacillati</taxon>
        <taxon>Actinomycetota</taxon>
        <taxon>Actinomycetes</taxon>
        <taxon>Micrococcales</taxon>
        <taxon>Demequinaceae</taxon>
        <taxon>Demequina</taxon>
    </lineage>
</organism>
<comment type="caution">
    <text evidence="10">The sequence shown here is derived from an EMBL/GenBank/DDBJ whole genome shotgun (WGS) entry which is preliminary data.</text>
</comment>
<comment type="similarity">
    <text evidence="8">Belongs to the MenA family. Type 1 subfamily.</text>
</comment>
<evidence type="ECO:0000313" key="11">
    <source>
        <dbReference type="Proteomes" id="UP001172708"/>
    </source>
</evidence>
<dbReference type="InterPro" id="IPR000537">
    <property type="entry name" value="UbiA_prenyltransferase"/>
</dbReference>
<evidence type="ECO:0000256" key="6">
    <source>
        <dbReference type="ARBA" id="ARBA00022989"/>
    </source>
</evidence>
<dbReference type="PIRSF" id="PIRSF005355">
    <property type="entry name" value="UBIAD1"/>
    <property type="match status" value="1"/>
</dbReference>
<dbReference type="InterPro" id="IPR004657">
    <property type="entry name" value="MenA"/>
</dbReference>
<dbReference type="PANTHER" id="PTHR13929">
    <property type="entry name" value="1,4-DIHYDROXY-2-NAPHTHOATE OCTAPRENYLTRANSFERASE"/>
    <property type="match status" value="1"/>
</dbReference>
<evidence type="ECO:0000256" key="3">
    <source>
        <dbReference type="ARBA" id="ARBA00022475"/>
    </source>
</evidence>
<keyword evidence="11" id="KW-1185">Reference proteome</keyword>
<dbReference type="InterPro" id="IPR044878">
    <property type="entry name" value="UbiA_sf"/>
</dbReference>
<dbReference type="CDD" id="cd13962">
    <property type="entry name" value="PT_UbiA_UBIAD1"/>
    <property type="match status" value="1"/>
</dbReference>
<dbReference type="InterPro" id="IPR026046">
    <property type="entry name" value="UBIAD1"/>
</dbReference>
<dbReference type="PANTHER" id="PTHR13929:SF0">
    <property type="entry name" value="UBIA PRENYLTRANSFERASE DOMAIN-CONTAINING PROTEIN 1"/>
    <property type="match status" value="1"/>
</dbReference>
<keyword evidence="7 8" id="KW-0472">Membrane</keyword>
<feature type="transmembrane region" description="Helical" evidence="8">
    <location>
        <begin position="217"/>
        <end position="235"/>
    </location>
</feature>
<evidence type="ECO:0000256" key="4">
    <source>
        <dbReference type="ARBA" id="ARBA00022679"/>
    </source>
</evidence>
<evidence type="ECO:0000256" key="5">
    <source>
        <dbReference type="ARBA" id="ARBA00022692"/>
    </source>
</evidence>
<comment type="function">
    <text evidence="8">Conversion of 1,4-dihydroxy-2-naphthoate (DHNA) to demethylmenaquinone (DMK).</text>
</comment>